<dbReference type="OrthoDB" id="164329at2"/>
<proteinExistence type="predicted"/>
<dbReference type="Pfam" id="PF11756">
    <property type="entry name" value="YgbA_NO"/>
    <property type="match status" value="1"/>
</dbReference>
<dbReference type="NCBIfam" id="NF007714">
    <property type="entry name" value="PRK10410.1-2"/>
    <property type="match status" value="1"/>
</dbReference>
<reference evidence="1 2" key="1">
    <citation type="submission" date="2016-10" db="EMBL/GenBank/DDBJ databases">
        <authorList>
            <person name="de Groot N.N."/>
        </authorList>
    </citation>
    <scope>NUCLEOTIDE SEQUENCE [LARGE SCALE GENOMIC DNA]</scope>
    <source>
        <strain evidence="1 2">S137</strain>
    </source>
</reference>
<sequence length="128" mass="14704">MVDVDKRRQEELLTVGEIIRIYCRGHKHLRAAGEDLCPECRAMADYALGKLAKCPRMDIKSFCSVCPIHCYGKAEGAKIREMMRYGGPRMLLHHPLMALRHMLIEWRTRHGLRKKEALAGRKAVAPHK</sequence>
<accession>A0A1H0RA10</accession>
<dbReference type="RefSeq" id="WP_074572055.1">
    <property type="nucleotide sequence ID" value="NZ_FNJQ01000011.1"/>
</dbReference>
<organism evidence="1 2">
    <name type="scientific">Selenomonas ruminantium</name>
    <dbReference type="NCBI Taxonomy" id="971"/>
    <lineage>
        <taxon>Bacteria</taxon>
        <taxon>Bacillati</taxon>
        <taxon>Bacillota</taxon>
        <taxon>Negativicutes</taxon>
        <taxon>Selenomonadales</taxon>
        <taxon>Selenomonadaceae</taxon>
        <taxon>Selenomonas</taxon>
    </lineage>
</organism>
<dbReference type="AlphaFoldDB" id="A0A1H0RA10"/>
<dbReference type="InterPro" id="IPR020483">
    <property type="entry name" value="Uncharacterised_YgbA"/>
</dbReference>
<dbReference type="EMBL" id="FNJQ01000011">
    <property type="protein sequence ID" value="SDP26265.1"/>
    <property type="molecule type" value="Genomic_DNA"/>
</dbReference>
<protein>
    <submittedName>
        <fullName evidence="1">Nitrous oxide-stimulated promoter</fullName>
    </submittedName>
</protein>
<evidence type="ECO:0000313" key="2">
    <source>
        <dbReference type="Proteomes" id="UP000182412"/>
    </source>
</evidence>
<gene>
    <name evidence="1" type="ORF">SAMN05216366_11136</name>
</gene>
<evidence type="ECO:0000313" key="1">
    <source>
        <dbReference type="EMBL" id="SDP26265.1"/>
    </source>
</evidence>
<name>A0A1H0RA10_SELRU</name>
<dbReference type="Proteomes" id="UP000182412">
    <property type="component" value="Unassembled WGS sequence"/>
</dbReference>